<dbReference type="Pfam" id="PF24626">
    <property type="entry name" value="SH3_Tf2-1"/>
    <property type="match status" value="1"/>
</dbReference>
<gene>
    <name evidence="3" type="ORF">MTR67_002208</name>
</gene>
<dbReference type="Proteomes" id="UP001234989">
    <property type="component" value="Chromosome 1"/>
</dbReference>
<dbReference type="EMBL" id="CP133612">
    <property type="protein sequence ID" value="WMV08823.1"/>
    <property type="molecule type" value="Genomic_DNA"/>
</dbReference>
<sequence length="242" mass="27296">MRFGRQGKLRPKFIDPFEILRQVGEMAFEIVLQPVIVSVHYVFNVSTLRWYVLNESYMLQWKSVQLAETLRFKEEPVVILDRRRKVLLVAFVVMTVGVIYTFYAFFSCFSPSRSFFITFVLCSVGWYAPQGVRLSLVLDLSFASIWGGAIWILACKATHMNNGVKSPSQTPKAANVTDFEVINVSLKRKKPSNLLDKSVEKSLDITPFCSSASKTYLSLHEGGISSSATSISNESSVSQEQH</sequence>
<keyword evidence="1" id="KW-1133">Transmembrane helix</keyword>
<evidence type="ECO:0000313" key="4">
    <source>
        <dbReference type="Proteomes" id="UP001234989"/>
    </source>
</evidence>
<dbReference type="AlphaFoldDB" id="A0AAF0PQ02"/>
<keyword evidence="1" id="KW-0812">Transmembrane</keyword>
<organism evidence="3 4">
    <name type="scientific">Solanum verrucosum</name>
    <dbReference type="NCBI Taxonomy" id="315347"/>
    <lineage>
        <taxon>Eukaryota</taxon>
        <taxon>Viridiplantae</taxon>
        <taxon>Streptophyta</taxon>
        <taxon>Embryophyta</taxon>
        <taxon>Tracheophyta</taxon>
        <taxon>Spermatophyta</taxon>
        <taxon>Magnoliopsida</taxon>
        <taxon>eudicotyledons</taxon>
        <taxon>Gunneridae</taxon>
        <taxon>Pentapetalae</taxon>
        <taxon>asterids</taxon>
        <taxon>lamiids</taxon>
        <taxon>Solanales</taxon>
        <taxon>Solanaceae</taxon>
        <taxon>Solanoideae</taxon>
        <taxon>Solaneae</taxon>
        <taxon>Solanum</taxon>
    </lineage>
</organism>
<reference evidence="3" key="1">
    <citation type="submission" date="2023-08" db="EMBL/GenBank/DDBJ databases">
        <title>A de novo genome assembly of Solanum verrucosum Schlechtendal, a Mexican diploid species geographically isolated from the other diploid A-genome species in potato relatives.</title>
        <authorList>
            <person name="Hosaka K."/>
        </authorList>
    </citation>
    <scope>NUCLEOTIDE SEQUENCE</scope>
    <source>
        <tissue evidence="3">Young leaves</tissue>
    </source>
</reference>
<keyword evidence="4" id="KW-1185">Reference proteome</keyword>
<keyword evidence="1" id="KW-0472">Membrane</keyword>
<dbReference type="InterPro" id="IPR056924">
    <property type="entry name" value="SH3_Tf2-1"/>
</dbReference>
<feature type="domain" description="Tf2-1-like SH3-like" evidence="2">
    <location>
        <begin position="3"/>
        <end position="52"/>
    </location>
</feature>
<evidence type="ECO:0000313" key="3">
    <source>
        <dbReference type="EMBL" id="WMV08823.1"/>
    </source>
</evidence>
<evidence type="ECO:0000256" key="1">
    <source>
        <dbReference type="SAM" id="Phobius"/>
    </source>
</evidence>
<accession>A0AAF0PQ02</accession>
<dbReference type="PANTHER" id="PTHR46148:SF60">
    <property type="entry name" value="CHROMO DOMAIN-CONTAINING PROTEIN"/>
    <property type="match status" value="1"/>
</dbReference>
<protein>
    <recommendedName>
        <fullName evidence="2">Tf2-1-like SH3-like domain-containing protein</fullName>
    </recommendedName>
</protein>
<feature type="transmembrane region" description="Helical" evidence="1">
    <location>
        <begin position="136"/>
        <end position="154"/>
    </location>
</feature>
<feature type="transmembrane region" description="Helical" evidence="1">
    <location>
        <begin position="86"/>
        <end position="106"/>
    </location>
</feature>
<dbReference type="PANTHER" id="PTHR46148">
    <property type="entry name" value="CHROMO DOMAIN-CONTAINING PROTEIN"/>
    <property type="match status" value="1"/>
</dbReference>
<name>A0AAF0PQ02_SOLVR</name>
<proteinExistence type="predicted"/>
<evidence type="ECO:0000259" key="2">
    <source>
        <dbReference type="Pfam" id="PF24626"/>
    </source>
</evidence>